<comment type="caution">
    <text evidence="3">The sequence shown here is derived from an EMBL/GenBank/DDBJ whole genome shotgun (WGS) entry which is preliminary data.</text>
</comment>
<name>A0A8G2CNS7_ACIRU</name>
<dbReference type="EMBL" id="FTNE01000022">
    <property type="protein sequence ID" value="SIR26329.1"/>
    <property type="molecule type" value="Genomic_DNA"/>
</dbReference>
<dbReference type="SUPFAM" id="SSF53300">
    <property type="entry name" value="vWA-like"/>
    <property type="match status" value="1"/>
</dbReference>
<dbReference type="InterPro" id="IPR002035">
    <property type="entry name" value="VWF_A"/>
</dbReference>
<dbReference type="PANTHER" id="PTHR41248">
    <property type="entry name" value="NORD PROTEIN"/>
    <property type="match status" value="1"/>
</dbReference>
<dbReference type="InterPro" id="IPR036465">
    <property type="entry name" value="vWFA_dom_sf"/>
</dbReference>
<proteinExistence type="predicted"/>
<dbReference type="InterPro" id="IPR051928">
    <property type="entry name" value="NorD/CobT"/>
</dbReference>
<evidence type="ECO:0000313" key="3">
    <source>
        <dbReference type="EMBL" id="SIR26329.1"/>
    </source>
</evidence>
<dbReference type="Gene3D" id="3.40.50.410">
    <property type="entry name" value="von Willebrand factor, type A domain"/>
    <property type="match status" value="1"/>
</dbReference>
<keyword evidence="4" id="KW-1185">Reference proteome</keyword>
<accession>A0A8G2CNS7</accession>
<organism evidence="3 4">
    <name type="scientific">Acidiphilium rubrum</name>
    <dbReference type="NCBI Taxonomy" id="526"/>
    <lineage>
        <taxon>Bacteria</taxon>
        <taxon>Pseudomonadati</taxon>
        <taxon>Pseudomonadota</taxon>
        <taxon>Alphaproteobacteria</taxon>
        <taxon>Acetobacterales</taxon>
        <taxon>Acidocellaceae</taxon>
        <taxon>Acidiphilium</taxon>
    </lineage>
</organism>
<feature type="domain" description="VWFA" evidence="2">
    <location>
        <begin position="373"/>
        <end position="524"/>
    </location>
</feature>
<protein>
    <recommendedName>
        <fullName evidence="2">VWFA domain-containing protein</fullName>
    </recommendedName>
</protein>
<dbReference type="AlphaFoldDB" id="A0A8G2CNS7"/>
<evidence type="ECO:0000259" key="2">
    <source>
        <dbReference type="PROSITE" id="PS50234"/>
    </source>
</evidence>
<sequence>MLFARLERRLGGFVTALWDTNPRLQSMPVPALAPPGRVSFGHGVVRVPERFRGFAPAQATLLYHAAIAHAGAHIRFTEARFTQGSLKPLQVALISLIEDARVEHLAMRRYPGLRRLFLPFHVASPGSGGMAPALFARLARALIDPDYIDGDAWVEKGRALFLAAADDWASPAVSRSIGGLLGNDLGQMRVSFNAKTYVVEPAYRDDNAGIWIATEPPPPDADSETWLEAAKITPAETEPPRGPPDEADNQPANAARPAATTEDGSLPIASYPEWDHLIRQARPHWATIRAYPARAGRQEAIDEIIAAHAPLAHRLAALIEHARVSRPRRLRRQAEGETLDLDASIEAAIDLRAGLSPDPRIHSRMERRHRDLATLVLLDVSHSTNDRLPGSATSVLALERAAAALLGDAMAGLGDRFAMGAFCSNGRHDVRYSAIKGFDGAFDGAAKRRLAGLAGSLSTRLGAALRHAGRELGQQAAYRRLLLVISDGEPSDIDVGDRRYLVEDARHAVQELSLRGIDVFCVGLDAGGDGYFGRIFGRHRIALIDRIERLPERLPMIYLRLTS</sequence>
<evidence type="ECO:0000256" key="1">
    <source>
        <dbReference type="SAM" id="MobiDB-lite"/>
    </source>
</evidence>
<dbReference type="Proteomes" id="UP000186308">
    <property type="component" value="Unassembled WGS sequence"/>
</dbReference>
<gene>
    <name evidence="3" type="ORF">SAMN05421828_12212</name>
</gene>
<feature type="region of interest" description="Disordered" evidence="1">
    <location>
        <begin position="235"/>
        <end position="266"/>
    </location>
</feature>
<dbReference type="PROSITE" id="PS50234">
    <property type="entry name" value="VWFA"/>
    <property type="match status" value="1"/>
</dbReference>
<dbReference type="SMART" id="SM00327">
    <property type="entry name" value="VWA"/>
    <property type="match status" value="1"/>
</dbReference>
<reference evidence="3 4" key="1">
    <citation type="submission" date="2017-01" db="EMBL/GenBank/DDBJ databases">
        <authorList>
            <person name="Varghese N."/>
            <person name="Submissions S."/>
        </authorList>
    </citation>
    <scope>NUCLEOTIDE SEQUENCE [LARGE SCALE GENOMIC DNA]</scope>
    <source>
        <strain evidence="3 4">ATCC 35905</strain>
    </source>
</reference>
<dbReference type="PANTHER" id="PTHR41248:SF1">
    <property type="entry name" value="NORD PROTEIN"/>
    <property type="match status" value="1"/>
</dbReference>
<evidence type="ECO:0000313" key="4">
    <source>
        <dbReference type="Proteomes" id="UP000186308"/>
    </source>
</evidence>